<evidence type="ECO:0000259" key="1">
    <source>
        <dbReference type="Pfam" id="PF18962"/>
    </source>
</evidence>
<dbReference type="Proteomes" id="UP000326903">
    <property type="component" value="Unassembled WGS sequence"/>
</dbReference>
<comment type="caution">
    <text evidence="2">The sequence shown here is derived from an EMBL/GenBank/DDBJ whole genome shotgun (WGS) entry which is preliminary data.</text>
</comment>
<dbReference type="Pfam" id="PF18962">
    <property type="entry name" value="Por_Secre_tail"/>
    <property type="match status" value="1"/>
</dbReference>
<reference evidence="2 3" key="1">
    <citation type="submission" date="2019-09" db="EMBL/GenBank/DDBJ databases">
        <title>Draft genome sequence of Ginsengibacter sp. BR5-29.</title>
        <authorList>
            <person name="Im W.-T."/>
        </authorList>
    </citation>
    <scope>NUCLEOTIDE SEQUENCE [LARGE SCALE GENOMIC DNA]</scope>
    <source>
        <strain evidence="2 3">BR5-29</strain>
    </source>
</reference>
<proteinExistence type="predicted"/>
<dbReference type="AlphaFoldDB" id="A0A5J5IMK1"/>
<accession>A0A5J5IMK1</accession>
<feature type="domain" description="Secretion system C-terminal sorting" evidence="1">
    <location>
        <begin position="17"/>
        <end position="89"/>
    </location>
</feature>
<evidence type="ECO:0000313" key="3">
    <source>
        <dbReference type="Proteomes" id="UP000326903"/>
    </source>
</evidence>
<protein>
    <submittedName>
        <fullName evidence="2">T9SS type A sorting domain-containing protein</fullName>
    </submittedName>
</protein>
<dbReference type="InterPro" id="IPR026444">
    <property type="entry name" value="Secre_tail"/>
</dbReference>
<organism evidence="2 3">
    <name type="scientific">Ginsengibacter hankyongi</name>
    <dbReference type="NCBI Taxonomy" id="2607284"/>
    <lineage>
        <taxon>Bacteria</taxon>
        <taxon>Pseudomonadati</taxon>
        <taxon>Bacteroidota</taxon>
        <taxon>Chitinophagia</taxon>
        <taxon>Chitinophagales</taxon>
        <taxon>Chitinophagaceae</taxon>
        <taxon>Ginsengibacter</taxon>
    </lineage>
</organism>
<evidence type="ECO:0000313" key="2">
    <source>
        <dbReference type="EMBL" id="KAA9042285.1"/>
    </source>
</evidence>
<dbReference type="NCBIfam" id="TIGR04183">
    <property type="entry name" value="Por_Secre_tail"/>
    <property type="match status" value="1"/>
</dbReference>
<dbReference type="EMBL" id="VYQF01000001">
    <property type="protein sequence ID" value="KAA9042285.1"/>
    <property type="molecule type" value="Genomic_DNA"/>
</dbReference>
<keyword evidence="3" id="KW-1185">Reference proteome</keyword>
<name>A0A5J5IMK1_9BACT</name>
<gene>
    <name evidence="2" type="ORF">FW778_06935</name>
</gene>
<sequence>MIALYNRNAPFKVNAVNPFKEDLKINIFLPNEGNVFISLYDIFGRMITKKNMQFSKGTSQITLNDLGSLSPGMYVLRTEFNNKIVQNKLFKVN</sequence>
<dbReference type="RefSeq" id="WP_150414414.1">
    <property type="nucleotide sequence ID" value="NZ_VYQF01000001.1"/>
</dbReference>